<feature type="DNA-binding region" description="H-T-H motif" evidence="2">
    <location>
        <begin position="44"/>
        <end position="63"/>
    </location>
</feature>
<evidence type="ECO:0000259" key="3">
    <source>
        <dbReference type="PROSITE" id="PS50977"/>
    </source>
</evidence>
<dbReference type="InterPro" id="IPR009057">
    <property type="entry name" value="Homeodomain-like_sf"/>
</dbReference>
<dbReference type="PANTHER" id="PTHR30055">
    <property type="entry name" value="HTH-TYPE TRANSCRIPTIONAL REGULATOR RUTR"/>
    <property type="match status" value="1"/>
</dbReference>
<evidence type="ECO:0000256" key="2">
    <source>
        <dbReference type="PROSITE-ProRule" id="PRU00335"/>
    </source>
</evidence>
<evidence type="ECO:0000256" key="1">
    <source>
        <dbReference type="ARBA" id="ARBA00023125"/>
    </source>
</evidence>
<keyword evidence="1 2" id="KW-0238">DNA-binding</keyword>
<dbReference type="Proteomes" id="UP000198752">
    <property type="component" value="Unassembled WGS sequence"/>
</dbReference>
<dbReference type="NCBIfam" id="NF037937">
    <property type="entry name" value="septum_RefZ"/>
    <property type="match status" value="1"/>
</dbReference>
<keyword evidence="5" id="KW-1185">Reference proteome</keyword>
<organism evidence="4 5">
    <name type="scientific">Sporolactobacillus nakayamae</name>
    <dbReference type="NCBI Taxonomy" id="269670"/>
    <lineage>
        <taxon>Bacteria</taxon>
        <taxon>Bacillati</taxon>
        <taxon>Bacillota</taxon>
        <taxon>Bacilli</taxon>
        <taxon>Bacillales</taxon>
        <taxon>Sporolactobacillaceae</taxon>
        <taxon>Sporolactobacillus</taxon>
    </lineage>
</organism>
<dbReference type="InterPro" id="IPR050109">
    <property type="entry name" value="HTH-type_TetR-like_transc_reg"/>
</dbReference>
<dbReference type="PROSITE" id="PS50977">
    <property type="entry name" value="HTH_TETR_2"/>
    <property type="match status" value="1"/>
</dbReference>
<dbReference type="STRING" id="269670.SAMN02982927_01675"/>
<dbReference type="Gene3D" id="1.10.357.10">
    <property type="entry name" value="Tetracycline Repressor, domain 2"/>
    <property type="match status" value="1"/>
</dbReference>
<gene>
    <name evidence="4" type="ORF">SAMN02982927_01675</name>
</gene>
<dbReference type="GO" id="GO:0000976">
    <property type="term" value="F:transcription cis-regulatory region binding"/>
    <property type="evidence" value="ECO:0007669"/>
    <property type="project" value="TreeGrafter"/>
</dbReference>
<accession>A0A1I2RQL7</accession>
<dbReference type="InterPro" id="IPR023772">
    <property type="entry name" value="DNA-bd_HTH_TetR-type_CS"/>
</dbReference>
<dbReference type="InterPro" id="IPR001647">
    <property type="entry name" value="HTH_TetR"/>
</dbReference>
<dbReference type="GO" id="GO:0003700">
    <property type="term" value="F:DNA-binding transcription factor activity"/>
    <property type="evidence" value="ECO:0007669"/>
    <property type="project" value="TreeGrafter"/>
</dbReference>
<name>A0A1I2RQL7_9BACL</name>
<proteinExistence type="predicted"/>
<reference evidence="5" key="1">
    <citation type="submission" date="2016-10" db="EMBL/GenBank/DDBJ databases">
        <authorList>
            <person name="Varghese N."/>
            <person name="Submissions S."/>
        </authorList>
    </citation>
    <scope>NUCLEOTIDE SEQUENCE [LARGE SCALE GENOMIC DNA]</scope>
    <source>
        <strain evidence="5">ATCC 700379</strain>
    </source>
</reference>
<feature type="domain" description="HTH tetR-type" evidence="3">
    <location>
        <begin position="21"/>
        <end position="81"/>
    </location>
</feature>
<dbReference type="PANTHER" id="PTHR30055:SF199">
    <property type="entry name" value="HTH-TYPE TRANSCRIPTIONAL REGULATOR YTTP-RELATED"/>
    <property type="match status" value="1"/>
</dbReference>
<protein>
    <submittedName>
        <fullName evidence="4">Transcriptional regulator, TetR family</fullName>
    </submittedName>
</protein>
<dbReference type="PRINTS" id="PR00455">
    <property type="entry name" value="HTHTETR"/>
</dbReference>
<dbReference type="SUPFAM" id="SSF46689">
    <property type="entry name" value="Homeodomain-like"/>
    <property type="match status" value="1"/>
</dbReference>
<sequence length="224" mass="26005">MPKRKVRLDMPTKSLNRVSGKKSKEAVVHSALKLFTMSGYDGVSVRAIASDAGVNIALVSYYFGGKQGLLEYLMATFFEGYLSALEKAEQETSGQISSVERLTVVAEQLIRYQQHCFYLSRFVHREMTLDNQLVRELMSSYLMKEKFLFARIFKKVLSGKQMNQMQIEFAIIHYRDLIITPFLQPQYLREVFFIQPSEQSFCTQYMRFIRDWASRLICCTDGSF</sequence>
<dbReference type="EMBL" id="FOOY01000010">
    <property type="protein sequence ID" value="SFG42822.1"/>
    <property type="molecule type" value="Genomic_DNA"/>
</dbReference>
<evidence type="ECO:0000313" key="5">
    <source>
        <dbReference type="Proteomes" id="UP000198752"/>
    </source>
</evidence>
<dbReference type="PROSITE" id="PS01081">
    <property type="entry name" value="HTH_TETR_1"/>
    <property type="match status" value="1"/>
</dbReference>
<dbReference type="AlphaFoldDB" id="A0A1I2RQL7"/>
<evidence type="ECO:0000313" key="4">
    <source>
        <dbReference type="EMBL" id="SFG42822.1"/>
    </source>
</evidence>
<dbReference type="Pfam" id="PF00440">
    <property type="entry name" value="TetR_N"/>
    <property type="match status" value="1"/>
</dbReference>